<evidence type="ECO:0000256" key="1">
    <source>
        <dbReference type="ARBA" id="ARBA00022448"/>
    </source>
</evidence>
<dbReference type="GO" id="GO:0005524">
    <property type="term" value="F:ATP binding"/>
    <property type="evidence" value="ECO:0007669"/>
    <property type="project" value="UniProtKB-KW"/>
</dbReference>
<dbReference type="SMART" id="SM00382">
    <property type="entry name" value="AAA"/>
    <property type="match status" value="1"/>
</dbReference>
<reference evidence="5" key="1">
    <citation type="journal article" date="2021" name="Nat. Microbiol.">
        <title>Cocultivation of an ultrasmall environmental parasitic bacterium with lytic ability against bacteria associated with wastewater foams.</title>
        <authorList>
            <person name="Batinovic S."/>
            <person name="Rose J.J.A."/>
            <person name="Ratcliffe J."/>
            <person name="Seviour R.J."/>
            <person name="Petrovski S."/>
        </authorList>
    </citation>
    <scope>NUCLEOTIDE SEQUENCE</scope>
    <source>
        <strain evidence="5">CON44</strain>
    </source>
</reference>
<dbReference type="InterPro" id="IPR003439">
    <property type="entry name" value="ABC_transporter-like_ATP-bd"/>
</dbReference>
<dbReference type="PROSITE" id="PS50893">
    <property type="entry name" value="ABC_TRANSPORTER_2"/>
    <property type="match status" value="1"/>
</dbReference>
<name>A0A857MCF8_9ACTN</name>
<accession>A0A857MCF8</accession>
<keyword evidence="1" id="KW-0813">Transport</keyword>
<dbReference type="Gene3D" id="3.40.50.300">
    <property type="entry name" value="P-loop containing nucleotide triphosphate hydrolases"/>
    <property type="match status" value="1"/>
</dbReference>
<evidence type="ECO:0000256" key="4">
    <source>
        <dbReference type="ARBA" id="ARBA00022967"/>
    </source>
</evidence>
<dbReference type="GO" id="GO:0016020">
    <property type="term" value="C:membrane"/>
    <property type="evidence" value="ECO:0007669"/>
    <property type="project" value="InterPro"/>
</dbReference>
<dbReference type="AlphaFoldDB" id="A0A857MCF8"/>
<dbReference type="SUPFAM" id="SSF52540">
    <property type="entry name" value="P-loop containing nucleoside triphosphate hydrolases"/>
    <property type="match status" value="1"/>
</dbReference>
<dbReference type="GO" id="GO:0035435">
    <property type="term" value="P:phosphate ion transmembrane transport"/>
    <property type="evidence" value="ECO:0007669"/>
    <property type="project" value="InterPro"/>
</dbReference>
<dbReference type="InterPro" id="IPR003593">
    <property type="entry name" value="AAA+_ATPase"/>
</dbReference>
<evidence type="ECO:0000256" key="3">
    <source>
        <dbReference type="ARBA" id="ARBA00022840"/>
    </source>
</evidence>
<dbReference type="InterPro" id="IPR017871">
    <property type="entry name" value="ABC_transporter-like_CS"/>
</dbReference>
<dbReference type="EMBL" id="CP045810">
    <property type="protein sequence ID" value="QHN39049.1"/>
    <property type="molecule type" value="Genomic_DNA"/>
</dbReference>
<evidence type="ECO:0000313" key="5">
    <source>
        <dbReference type="EMBL" id="QHN39049.1"/>
    </source>
</evidence>
<dbReference type="PANTHER" id="PTHR43423:SF1">
    <property type="entry name" value="ABC TRANSPORTER I FAMILY MEMBER 17"/>
    <property type="match status" value="1"/>
</dbReference>
<keyword evidence="2" id="KW-0547">Nucleotide-binding</keyword>
<protein>
    <submittedName>
        <fullName evidence="5">ATP-binding cassette domain-containing protein</fullName>
    </submittedName>
</protein>
<dbReference type="InterPro" id="IPR027417">
    <property type="entry name" value="P-loop_NTPase"/>
</dbReference>
<organism evidence="5">
    <name type="scientific">Gordonia amarae</name>
    <dbReference type="NCBI Taxonomy" id="36821"/>
    <lineage>
        <taxon>Bacteria</taxon>
        <taxon>Bacillati</taxon>
        <taxon>Actinomycetota</taxon>
        <taxon>Actinomycetes</taxon>
        <taxon>Mycobacteriales</taxon>
        <taxon>Gordoniaceae</taxon>
        <taxon>Gordonia</taxon>
    </lineage>
</organism>
<dbReference type="RefSeq" id="WP_005185726.1">
    <property type="nucleotide sequence ID" value="NZ_CP045804.1"/>
</dbReference>
<dbReference type="Pfam" id="PF00005">
    <property type="entry name" value="ABC_tran"/>
    <property type="match status" value="1"/>
</dbReference>
<proteinExistence type="predicted"/>
<dbReference type="PROSITE" id="PS00211">
    <property type="entry name" value="ABC_TRANSPORTER_1"/>
    <property type="match status" value="1"/>
</dbReference>
<gene>
    <name evidence="5" type="ORF">GII30_07550</name>
</gene>
<keyword evidence="4" id="KW-1278">Translocase</keyword>
<dbReference type="PANTHER" id="PTHR43423">
    <property type="entry name" value="ABC TRANSPORTER I FAMILY MEMBER 17"/>
    <property type="match status" value="1"/>
</dbReference>
<dbReference type="InterPro" id="IPR005670">
    <property type="entry name" value="PstB-like"/>
</dbReference>
<evidence type="ECO:0000256" key="2">
    <source>
        <dbReference type="ARBA" id="ARBA00022741"/>
    </source>
</evidence>
<dbReference type="CDD" id="cd03260">
    <property type="entry name" value="ABC_PstB_phosphate_transporter"/>
    <property type="match status" value="1"/>
</dbReference>
<dbReference type="GO" id="GO:0005315">
    <property type="term" value="F:phosphate transmembrane transporter activity"/>
    <property type="evidence" value="ECO:0007669"/>
    <property type="project" value="InterPro"/>
</dbReference>
<keyword evidence="3 5" id="KW-0067">ATP-binding</keyword>
<dbReference type="GO" id="GO:0016887">
    <property type="term" value="F:ATP hydrolysis activity"/>
    <property type="evidence" value="ECO:0007669"/>
    <property type="project" value="InterPro"/>
</dbReference>
<sequence>MSALFGIDGLTVTRDNTRLLDEVTTDIPGSGVTTVIGASGSGKSTLLRCLNLLESPTTGAITYRGTDLATLDPRTLRRKVAMVFQKPTVFAGTVADNLRTADPRLSDSDAAALLTRVGLPVDALNRVADTMSGGEAQRLCLARALATAPEVLLADEATSALDEASTAVLENLAVQLAAGGTPVVWVTHDMGQMHRIADQVIRLDHGRLTYAGPPAGLPVSGHDDGSR</sequence>